<dbReference type="EMBL" id="RCHS01004356">
    <property type="protein sequence ID" value="RMX35512.1"/>
    <property type="molecule type" value="Genomic_DNA"/>
</dbReference>
<gene>
    <name evidence="1" type="ORF">pdam_00003860</name>
</gene>
<comment type="caution">
    <text evidence="1">The sequence shown here is derived from an EMBL/GenBank/DDBJ whole genome shotgun (WGS) entry which is preliminary data.</text>
</comment>
<proteinExistence type="predicted"/>
<feature type="non-terminal residue" evidence="1">
    <location>
        <position position="104"/>
    </location>
</feature>
<name>A0A3M6T4N2_POCDA</name>
<evidence type="ECO:0000313" key="2">
    <source>
        <dbReference type="Proteomes" id="UP000275408"/>
    </source>
</evidence>
<keyword evidence="2" id="KW-1185">Reference proteome</keyword>
<dbReference type="AlphaFoldDB" id="A0A3M6T4N2"/>
<protein>
    <submittedName>
        <fullName evidence="1">Uncharacterized protein</fullName>
    </submittedName>
</protein>
<evidence type="ECO:0000313" key="1">
    <source>
        <dbReference type="EMBL" id="RMX35512.1"/>
    </source>
</evidence>
<reference evidence="1 2" key="1">
    <citation type="journal article" date="2018" name="Sci. Rep.">
        <title>Comparative analysis of the Pocillopora damicornis genome highlights role of immune system in coral evolution.</title>
        <authorList>
            <person name="Cunning R."/>
            <person name="Bay R.A."/>
            <person name="Gillette P."/>
            <person name="Baker A.C."/>
            <person name="Traylor-Knowles N."/>
        </authorList>
    </citation>
    <scope>NUCLEOTIDE SEQUENCE [LARGE SCALE GENOMIC DNA]</scope>
    <source>
        <strain evidence="1">RSMAS</strain>
        <tissue evidence="1">Whole animal</tissue>
    </source>
</reference>
<dbReference type="Proteomes" id="UP000275408">
    <property type="component" value="Unassembled WGS sequence"/>
</dbReference>
<organism evidence="1 2">
    <name type="scientific">Pocillopora damicornis</name>
    <name type="common">Cauliflower coral</name>
    <name type="synonym">Millepora damicornis</name>
    <dbReference type="NCBI Taxonomy" id="46731"/>
    <lineage>
        <taxon>Eukaryota</taxon>
        <taxon>Metazoa</taxon>
        <taxon>Cnidaria</taxon>
        <taxon>Anthozoa</taxon>
        <taxon>Hexacorallia</taxon>
        <taxon>Scleractinia</taxon>
        <taxon>Astrocoeniina</taxon>
        <taxon>Pocilloporidae</taxon>
        <taxon>Pocillopora</taxon>
    </lineage>
</organism>
<accession>A0A3M6T4N2</accession>
<sequence>MSNFKKSCQKSSCQRCKGILTEYACGLEGLCMVACDEGNDTFNNGKESPGTGTSIEGEHDDKKVCSTFEQTISTTITFYQLKSKVLRKNGRLNGVPVLIDMLFT</sequence>